<name>A0A382DF28_9ZZZZ</name>
<feature type="non-terminal residue" evidence="1">
    <location>
        <position position="1"/>
    </location>
</feature>
<proteinExistence type="predicted"/>
<organism evidence="1">
    <name type="scientific">marine metagenome</name>
    <dbReference type="NCBI Taxonomy" id="408172"/>
    <lineage>
        <taxon>unclassified sequences</taxon>
        <taxon>metagenomes</taxon>
        <taxon>ecological metagenomes</taxon>
    </lineage>
</organism>
<gene>
    <name evidence="1" type="ORF">METZ01_LOCUS189091</name>
</gene>
<sequence>KFSLHIEEQKLPPMGDDLVFKSASLVPMLSSQWQASQDPNDREKSASAVKFRWDGQFIPNPELSGSWKVIAQVADMSDFDPARKTRVNRPLFSSLTLKEGGKTNDPALAWSGNTLMDLTRYQALKMTPVNLGGNDYLFVEAGGFGTRKKPGWKPKLLVLAR</sequence>
<evidence type="ECO:0000313" key="1">
    <source>
        <dbReference type="EMBL" id="SVB36237.1"/>
    </source>
</evidence>
<dbReference type="AlphaFoldDB" id="A0A382DF28"/>
<reference evidence="1" key="1">
    <citation type="submission" date="2018-05" db="EMBL/GenBank/DDBJ databases">
        <authorList>
            <person name="Lanie J.A."/>
            <person name="Ng W.-L."/>
            <person name="Kazmierczak K.M."/>
            <person name="Andrzejewski T.M."/>
            <person name="Davidsen T.M."/>
            <person name="Wayne K.J."/>
            <person name="Tettelin H."/>
            <person name="Glass J.I."/>
            <person name="Rusch D."/>
            <person name="Podicherti R."/>
            <person name="Tsui H.-C.T."/>
            <person name="Winkler M.E."/>
        </authorList>
    </citation>
    <scope>NUCLEOTIDE SEQUENCE</scope>
</reference>
<protein>
    <submittedName>
        <fullName evidence="1">Uncharacterized protein</fullName>
    </submittedName>
</protein>
<accession>A0A382DF28</accession>
<dbReference type="EMBL" id="UINC01038765">
    <property type="protein sequence ID" value="SVB36237.1"/>
    <property type="molecule type" value="Genomic_DNA"/>
</dbReference>